<comment type="caution">
    <text evidence="3">The sequence shown here is derived from an EMBL/GenBank/DDBJ whole genome shotgun (WGS) entry which is preliminary data.</text>
</comment>
<feature type="compositionally biased region" description="Polar residues" evidence="1">
    <location>
        <begin position="42"/>
        <end position="53"/>
    </location>
</feature>
<evidence type="ECO:0000256" key="1">
    <source>
        <dbReference type="SAM" id="MobiDB-lite"/>
    </source>
</evidence>
<reference evidence="3" key="1">
    <citation type="submission" date="2020-06" db="EMBL/GenBank/DDBJ databases">
        <authorList>
            <consortium name="Plant Systems Biology data submission"/>
        </authorList>
    </citation>
    <scope>NUCLEOTIDE SEQUENCE</scope>
    <source>
        <strain evidence="3">D6</strain>
    </source>
</reference>
<proteinExistence type="predicted"/>
<feature type="transmembrane region" description="Helical" evidence="2">
    <location>
        <begin position="161"/>
        <end position="185"/>
    </location>
</feature>
<evidence type="ECO:0000313" key="3">
    <source>
        <dbReference type="EMBL" id="CAB9514969.1"/>
    </source>
</evidence>
<keyword evidence="2" id="KW-0812">Transmembrane</keyword>
<feature type="compositionally biased region" description="Polar residues" evidence="1">
    <location>
        <begin position="95"/>
        <end position="109"/>
    </location>
</feature>
<dbReference type="Proteomes" id="UP001153069">
    <property type="component" value="Unassembled WGS sequence"/>
</dbReference>
<feature type="region of interest" description="Disordered" evidence="1">
    <location>
        <begin position="275"/>
        <end position="295"/>
    </location>
</feature>
<name>A0A9N8EAS4_9STRA</name>
<feature type="region of interest" description="Disordered" evidence="1">
    <location>
        <begin position="809"/>
        <end position="835"/>
    </location>
</feature>
<evidence type="ECO:0000313" key="4">
    <source>
        <dbReference type="Proteomes" id="UP001153069"/>
    </source>
</evidence>
<keyword evidence="2" id="KW-0472">Membrane</keyword>
<sequence>MNNDTKYDSDDDDVGPPPAHNNGAPLYDANPERQERIRQMVAASSQSNVMQDDQVTDFVLRMAEKNQKMMDQQPQQPQQKSPPPPRHTISDSSEDSNGSDLDASYNNHRINQHSERMNKNKQKQRHNTPDEYPPGEAFEDEAAEIPSYDPKEDDAISYSRLCCVACALVIGMIATSVLILVFVVIADGEDSTHKAHHGGNFDGMVLPFAPSNLKELCQLTNLKTFQGVLDCREPCMRAACCWEKGERGQQPVCWESHPLECAPYESCVNLLQAGTEQRPDGTGGRPTSTVPRAPDGVSACRPETINSVDQVLLCENACRVGECCWKTGSGSQQKCHTDPNCDDYKPCQVLNQGGSAAGSGTGTSVVSTSSAENIPAAPINLSEVCSQQSVQACESACAKASCCWKLATNSYEGPLGETITESVLGSCAHETVCDGYKPCKDMPADAQASSSATGSTSAASTSAGSNTNFQNVAIPTAPSNLAATCTASLEGSCATQCYKAPCCWQLQTHAFTGPLGEIVTESVLGACSHREECAGYEPCKALPKKSQPGGTPAPTAAPANVAEQQTNLEAVCGASLEGVCTDTCNQAQCCWKMATSTYTGPLGETMTESVQGTCAHLAECKAYEPCKQLPEALASHVHEIVPAPMDLASTCAAAQDGVCRNTCNQATCCWKLAITTMEGPHGSTITESVLGSCSHSHSLECAGYEPCKKLPEATHPPPETTPTAHLNIPAAPDNLTDTCDRPTLSNLDIHLCREYCNAATCCWKKETHTFEGSSGETITESQQGSCAHQIECEAYRPCSVLDSDVYSPHSPAVDPTPAPAPVEAPPTSRPPFSSTTEYTEEVIFDVCYNHEGTKLCEQVCDPGSCCYKADEDCANDGSIDCGKYEPCKVLNQANGNGVQSEVEKACSDLSDLAPCVQQCSKGTCCFTTDFGKTCDVAAPTIACSEYTPCEVLYRASSNP</sequence>
<evidence type="ECO:0000256" key="2">
    <source>
        <dbReference type="SAM" id="Phobius"/>
    </source>
</evidence>
<organism evidence="3 4">
    <name type="scientific">Seminavis robusta</name>
    <dbReference type="NCBI Taxonomy" id="568900"/>
    <lineage>
        <taxon>Eukaryota</taxon>
        <taxon>Sar</taxon>
        <taxon>Stramenopiles</taxon>
        <taxon>Ochrophyta</taxon>
        <taxon>Bacillariophyta</taxon>
        <taxon>Bacillariophyceae</taxon>
        <taxon>Bacillariophycidae</taxon>
        <taxon>Naviculales</taxon>
        <taxon>Naviculaceae</taxon>
        <taxon>Seminavis</taxon>
    </lineage>
</organism>
<dbReference type="EMBL" id="CAICTM010000685">
    <property type="protein sequence ID" value="CAB9514969.1"/>
    <property type="molecule type" value="Genomic_DNA"/>
</dbReference>
<accession>A0A9N8EAS4</accession>
<keyword evidence="4" id="KW-1185">Reference proteome</keyword>
<dbReference type="AlphaFoldDB" id="A0A9N8EAS4"/>
<keyword evidence="2" id="KW-1133">Transmembrane helix</keyword>
<gene>
    <name evidence="3" type="ORF">SEMRO_686_G187150.1</name>
</gene>
<feature type="region of interest" description="Disordered" evidence="1">
    <location>
        <begin position="1"/>
        <end position="139"/>
    </location>
</feature>
<feature type="compositionally biased region" description="Pro residues" evidence="1">
    <location>
        <begin position="814"/>
        <end position="829"/>
    </location>
</feature>
<protein>
    <submittedName>
        <fullName evidence="3">Uncharacterized protein</fullName>
    </submittedName>
</protein>